<reference evidence="1 3" key="1">
    <citation type="journal article" date="2008" name="Science">
        <title>The Physcomitrella genome reveals evolutionary insights into the conquest of land by plants.</title>
        <authorList>
            <person name="Rensing S."/>
            <person name="Lang D."/>
            <person name="Zimmer A."/>
            <person name="Terry A."/>
            <person name="Salamov A."/>
            <person name="Shapiro H."/>
            <person name="Nishiyama T."/>
            <person name="Perroud P.-F."/>
            <person name="Lindquist E."/>
            <person name="Kamisugi Y."/>
            <person name="Tanahashi T."/>
            <person name="Sakakibara K."/>
            <person name="Fujita T."/>
            <person name="Oishi K."/>
            <person name="Shin-I T."/>
            <person name="Kuroki Y."/>
            <person name="Toyoda A."/>
            <person name="Suzuki Y."/>
            <person name="Hashimoto A."/>
            <person name="Yamaguchi K."/>
            <person name="Sugano A."/>
            <person name="Kohara Y."/>
            <person name="Fujiyama A."/>
            <person name="Anterola A."/>
            <person name="Aoki S."/>
            <person name="Ashton N."/>
            <person name="Barbazuk W.B."/>
            <person name="Barker E."/>
            <person name="Bennetzen J."/>
            <person name="Bezanilla M."/>
            <person name="Blankenship R."/>
            <person name="Cho S.H."/>
            <person name="Dutcher S."/>
            <person name="Estelle M."/>
            <person name="Fawcett J.A."/>
            <person name="Gundlach H."/>
            <person name="Hanada K."/>
            <person name="Heyl A."/>
            <person name="Hicks K.A."/>
            <person name="Hugh J."/>
            <person name="Lohr M."/>
            <person name="Mayer K."/>
            <person name="Melkozernov A."/>
            <person name="Murata T."/>
            <person name="Nelson D."/>
            <person name="Pils B."/>
            <person name="Prigge M."/>
            <person name="Reiss B."/>
            <person name="Renner T."/>
            <person name="Rombauts S."/>
            <person name="Rushton P."/>
            <person name="Sanderfoot A."/>
            <person name="Schween G."/>
            <person name="Shiu S.-H."/>
            <person name="Stueber K."/>
            <person name="Theodoulou F.L."/>
            <person name="Tu H."/>
            <person name="Van de Peer Y."/>
            <person name="Verrier P.J."/>
            <person name="Waters E."/>
            <person name="Wood A."/>
            <person name="Yang L."/>
            <person name="Cove D."/>
            <person name="Cuming A."/>
            <person name="Hasebe M."/>
            <person name="Lucas S."/>
            <person name="Mishler D.B."/>
            <person name="Reski R."/>
            <person name="Grigoriev I."/>
            <person name="Quatrano R.S."/>
            <person name="Boore J.L."/>
        </authorList>
    </citation>
    <scope>NUCLEOTIDE SEQUENCE [LARGE SCALE GENOMIC DNA]</scope>
    <source>
        <strain evidence="2 3">cv. Gransden 2004</strain>
    </source>
</reference>
<sequence>MASGSYPNWDPLNEITDAQNAEDLFQQPDSTEESKEVEITVPNLLGNTSKLNKCKTKLRKNFNINTIEKKANNVITVTGYGFTPEQILQTVQRYDSEATVN</sequence>
<evidence type="ECO:0000313" key="2">
    <source>
        <dbReference type="EnsemblPlants" id="Pp3c4_7230V3.1"/>
    </source>
</evidence>
<proteinExistence type="predicted"/>
<keyword evidence="3" id="KW-1185">Reference proteome</keyword>
<dbReference type="Gramene" id="Pp3c4_7230V3.1">
    <property type="protein sequence ID" value="Pp3c4_7230V3.1"/>
    <property type="gene ID" value="Pp3c4_7230"/>
</dbReference>
<organism evidence="1">
    <name type="scientific">Physcomitrium patens</name>
    <name type="common">Spreading-leaved earth moss</name>
    <name type="synonym">Physcomitrella patens</name>
    <dbReference type="NCBI Taxonomy" id="3218"/>
    <lineage>
        <taxon>Eukaryota</taxon>
        <taxon>Viridiplantae</taxon>
        <taxon>Streptophyta</taxon>
        <taxon>Embryophyta</taxon>
        <taxon>Bryophyta</taxon>
        <taxon>Bryophytina</taxon>
        <taxon>Bryopsida</taxon>
        <taxon>Funariidae</taxon>
        <taxon>Funariales</taxon>
        <taxon>Funariaceae</taxon>
        <taxon>Physcomitrium</taxon>
    </lineage>
</organism>
<reference evidence="2" key="3">
    <citation type="submission" date="2020-12" db="UniProtKB">
        <authorList>
            <consortium name="EnsemblPlants"/>
        </authorList>
    </citation>
    <scope>IDENTIFICATION</scope>
</reference>
<protein>
    <recommendedName>
        <fullName evidence="4">HMA domain-containing protein</fullName>
    </recommendedName>
</protein>
<reference evidence="1 3" key="2">
    <citation type="journal article" date="2018" name="Plant J.">
        <title>The Physcomitrella patens chromosome-scale assembly reveals moss genome structure and evolution.</title>
        <authorList>
            <person name="Lang D."/>
            <person name="Ullrich K.K."/>
            <person name="Murat F."/>
            <person name="Fuchs J."/>
            <person name="Jenkins J."/>
            <person name="Haas F.B."/>
            <person name="Piednoel M."/>
            <person name="Gundlach H."/>
            <person name="Van Bel M."/>
            <person name="Meyberg R."/>
            <person name="Vives C."/>
            <person name="Morata J."/>
            <person name="Symeonidi A."/>
            <person name="Hiss M."/>
            <person name="Muchero W."/>
            <person name="Kamisugi Y."/>
            <person name="Saleh O."/>
            <person name="Blanc G."/>
            <person name="Decker E.L."/>
            <person name="van Gessel N."/>
            <person name="Grimwood J."/>
            <person name="Hayes R.D."/>
            <person name="Graham S.W."/>
            <person name="Gunter L.E."/>
            <person name="McDaniel S.F."/>
            <person name="Hoernstein S.N.W."/>
            <person name="Larsson A."/>
            <person name="Li F.W."/>
            <person name="Perroud P.F."/>
            <person name="Phillips J."/>
            <person name="Ranjan P."/>
            <person name="Rokshar D.S."/>
            <person name="Rothfels C.J."/>
            <person name="Schneider L."/>
            <person name="Shu S."/>
            <person name="Stevenson D.W."/>
            <person name="Thummler F."/>
            <person name="Tillich M."/>
            <person name="Villarreal Aguilar J.C."/>
            <person name="Widiez T."/>
            <person name="Wong G.K."/>
            <person name="Wymore A."/>
            <person name="Zhang Y."/>
            <person name="Zimmer A.D."/>
            <person name="Quatrano R.S."/>
            <person name="Mayer K.F.X."/>
            <person name="Goodstein D."/>
            <person name="Casacuberta J.M."/>
            <person name="Vandepoele K."/>
            <person name="Reski R."/>
            <person name="Cuming A.C."/>
            <person name="Tuskan G.A."/>
            <person name="Maumus F."/>
            <person name="Salse J."/>
            <person name="Schmutz J."/>
            <person name="Rensing S.A."/>
        </authorList>
    </citation>
    <scope>NUCLEOTIDE SEQUENCE [LARGE SCALE GENOMIC DNA]</scope>
    <source>
        <strain evidence="2 3">cv. Gransden 2004</strain>
    </source>
</reference>
<evidence type="ECO:0000313" key="3">
    <source>
        <dbReference type="Proteomes" id="UP000006727"/>
    </source>
</evidence>
<evidence type="ECO:0008006" key="4">
    <source>
        <dbReference type="Google" id="ProtNLM"/>
    </source>
</evidence>
<dbReference type="Proteomes" id="UP000006727">
    <property type="component" value="Chromosome 4"/>
</dbReference>
<dbReference type="AlphaFoldDB" id="A0A2K1KMJ8"/>
<gene>
    <name evidence="1" type="ORF">PHYPA_005887</name>
</gene>
<evidence type="ECO:0000313" key="1">
    <source>
        <dbReference type="EMBL" id="PNR54994.1"/>
    </source>
</evidence>
<dbReference type="InParanoid" id="A0A2K1KMJ8"/>
<dbReference type="EnsemblPlants" id="Pp3c4_7230V3.1">
    <property type="protein sequence ID" value="Pp3c4_7230V3.1"/>
    <property type="gene ID" value="Pp3c4_7230"/>
</dbReference>
<name>A0A2K1KMJ8_PHYPA</name>
<dbReference type="EMBL" id="ABEU02000004">
    <property type="protein sequence ID" value="PNR54994.1"/>
    <property type="molecule type" value="Genomic_DNA"/>
</dbReference>
<accession>A0A2K1KMJ8</accession>